<evidence type="ECO:0000256" key="4">
    <source>
        <dbReference type="PROSITE-ProRule" id="PRU00510"/>
    </source>
</evidence>
<evidence type="ECO:0000313" key="6">
    <source>
        <dbReference type="EMBL" id="SHG74875.1"/>
    </source>
</evidence>
<dbReference type="Pfam" id="PF01258">
    <property type="entry name" value="zf-dskA_traR"/>
    <property type="match status" value="1"/>
</dbReference>
<feature type="zinc finger region" description="dksA C4-type" evidence="4">
    <location>
        <begin position="85"/>
        <end position="109"/>
    </location>
</feature>
<dbReference type="RefSeq" id="WP_200800176.1">
    <property type="nucleotide sequence ID" value="NZ_FQVU01000003.1"/>
</dbReference>
<dbReference type="SUPFAM" id="SSF57716">
    <property type="entry name" value="Glucocorticoid receptor-like (DNA-binding domain)"/>
    <property type="match status" value="1"/>
</dbReference>
<dbReference type="Proteomes" id="UP000186132">
    <property type="component" value="Unassembled WGS sequence"/>
</dbReference>
<proteinExistence type="predicted"/>
<evidence type="ECO:0000256" key="3">
    <source>
        <dbReference type="ARBA" id="ARBA00022833"/>
    </source>
</evidence>
<dbReference type="GO" id="GO:0008270">
    <property type="term" value="F:zinc ion binding"/>
    <property type="evidence" value="ECO:0007669"/>
    <property type="project" value="UniProtKB-KW"/>
</dbReference>
<feature type="domain" description="Zinc finger DksA/TraR C4-type" evidence="5">
    <location>
        <begin position="80"/>
        <end position="111"/>
    </location>
</feature>
<gene>
    <name evidence="6" type="ORF">SAMN05443575_2689</name>
</gene>
<evidence type="ECO:0000256" key="2">
    <source>
        <dbReference type="ARBA" id="ARBA00022771"/>
    </source>
</evidence>
<dbReference type="PANTHER" id="PTHR33823">
    <property type="entry name" value="RNA POLYMERASE-BINDING TRANSCRIPTION FACTOR DKSA-RELATED"/>
    <property type="match status" value="1"/>
</dbReference>
<dbReference type="PANTHER" id="PTHR33823:SF2">
    <property type="entry name" value="RNA POLYMERASE-BINDING TRANSCRIPTION FACTOR DKSA"/>
    <property type="match status" value="1"/>
</dbReference>
<dbReference type="InterPro" id="IPR000962">
    <property type="entry name" value="Znf_DskA_TraR"/>
</dbReference>
<sequence>MTSGSTELATARAAAAERVADLRRELDDVIASASSTTGDDEHDPEGATIGFERAQAQSLLDRAVARVGELDAALARAERGDYGRCAGCGGPIGAERLAARPGTDRCIDCAR</sequence>
<dbReference type="InterPro" id="IPR037187">
    <property type="entry name" value="DnaK_N"/>
</dbReference>
<dbReference type="EMBL" id="FQVU01000003">
    <property type="protein sequence ID" value="SHG74875.1"/>
    <property type="molecule type" value="Genomic_DNA"/>
</dbReference>
<keyword evidence="7" id="KW-1185">Reference proteome</keyword>
<evidence type="ECO:0000259" key="5">
    <source>
        <dbReference type="Pfam" id="PF01258"/>
    </source>
</evidence>
<dbReference type="Gene3D" id="1.20.120.910">
    <property type="entry name" value="DksA, coiled-coil domain"/>
    <property type="match status" value="1"/>
</dbReference>
<dbReference type="SUPFAM" id="SSF109635">
    <property type="entry name" value="DnaK suppressor protein DksA, alpha-hairpin domain"/>
    <property type="match status" value="1"/>
</dbReference>
<accession>A0A1M5MCD0</accession>
<reference evidence="6 7" key="1">
    <citation type="submission" date="2016-11" db="EMBL/GenBank/DDBJ databases">
        <authorList>
            <person name="Jaros S."/>
            <person name="Januszkiewicz K."/>
            <person name="Wedrychowicz H."/>
        </authorList>
    </citation>
    <scope>NUCLEOTIDE SEQUENCE [LARGE SCALE GENOMIC DNA]</scope>
    <source>
        <strain evidence="6 7">DSM 45627</strain>
    </source>
</reference>
<organism evidence="6 7">
    <name type="scientific">Jatrophihabitans endophyticus</name>
    <dbReference type="NCBI Taxonomy" id="1206085"/>
    <lineage>
        <taxon>Bacteria</taxon>
        <taxon>Bacillati</taxon>
        <taxon>Actinomycetota</taxon>
        <taxon>Actinomycetes</taxon>
        <taxon>Jatrophihabitantales</taxon>
        <taxon>Jatrophihabitantaceae</taxon>
        <taxon>Jatrophihabitans</taxon>
    </lineage>
</organism>
<evidence type="ECO:0000256" key="1">
    <source>
        <dbReference type="ARBA" id="ARBA00022723"/>
    </source>
</evidence>
<keyword evidence="3" id="KW-0862">Zinc</keyword>
<keyword evidence="1" id="KW-0479">Metal-binding</keyword>
<name>A0A1M5MCD0_9ACTN</name>
<dbReference type="AlphaFoldDB" id="A0A1M5MCD0"/>
<evidence type="ECO:0000313" key="7">
    <source>
        <dbReference type="Proteomes" id="UP000186132"/>
    </source>
</evidence>
<protein>
    <submittedName>
        <fullName evidence="6">Transcriptional regulator, TraR/DksA family</fullName>
    </submittedName>
</protein>
<keyword evidence="2" id="KW-0863">Zinc-finger</keyword>
<dbReference type="STRING" id="1206085.SAMN05443575_2689"/>
<dbReference type="PROSITE" id="PS51128">
    <property type="entry name" value="ZF_DKSA_2"/>
    <property type="match status" value="1"/>
</dbReference>